<evidence type="ECO:0000313" key="4">
    <source>
        <dbReference type="EMBL" id="KAF4203555.1"/>
    </source>
</evidence>
<dbReference type="Proteomes" id="UP000649114">
    <property type="component" value="Unassembled WGS sequence"/>
</dbReference>
<proteinExistence type="inferred from homology"/>
<reference evidence="4" key="1">
    <citation type="journal article" date="2020" name="bioRxiv">
        <title>Genomic and phenotypic heterogeneity of clinical isolates of the human pathogens Aspergillus fumigatus, Aspergillus lentulus and Aspergillus fumigatiaffinis.</title>
        <authorList>
            <person name="dos Santos R.A.C."/>
            <person name="Steenwyk J.L."/>
            <person name="Rivero-Menendez O."/>
            <person name="Mead M.E."/>
            <person name="Silva L.P."/>
            <person name="Bastos R.W."/>
            <person name="Alastruey-Izquierdo A."/>
            <person name="Goldman G.H."/>
            <person name="Rokas A."/>
        </authorList>
    </citation>
    <scope>NUCLEOTIDE SEQUENCE</scope>
    <source>
        <strain evidence="4">CNM-CM8927</strain>
    </source>
</reference>
<organism evidence="4 5">
    <name type="scientific">Aspergillus lentulus</name>
    <dbReference type="NCBI Taxonomy" id="293939"/>
    <lineage>
        <taxon>Eukaryota</taxon>
        <taxon>Fungi</taxon>
        <taxon>Dikarya</taxon>
        <taxon>Ascomycota</taxon>
        <taxon>Pezizomycotina</taxon>
        <taxon>Eurotiomycetes</taxon>
        <taxon>Eurotiomycetidae</taxon>
        <taxon>Eurotiales</taxon>
        <taxon>Aspergillaceae</taxon>
        <taxon>Aspergillus</taxon>
        <taxon>Aspergillus subgen. Fumigati</taxon>
    </lineage>
</organism>
<dbReference type="Gene3D" id="3.40.50.720">
    <property type="entry name" value="NAD(P)-binding Rossmann-like Domain"/>
    <property type="match status" value="1"/>
</dbReference>
<gene>
    <name evidence="4" type="ORF">CNMCM8927_008602</name>
</gene>
<reference evidence="4" key="2">
    <citation type="submission" date="2020-04" db="EMBL/GenBank/DDBJ databases">
        <authorList>
            <person name="Santos R.A.C."/>
            <person name="Steenwyk J.L."/>
            <person name="Rivero-Menendez O."/>
            <person name="Mead M.E."/>
            <person name="Silva L.P."/>
            <person name="Bastos R.W."/>
            <person name="Alastruey-Izquierdo A."/>
            <person name="Goldman G.H."/>
            <person name="Rokas A."/>
        </authorList>
    </citation>
    <scope>NUCLEOTIDE SEQUENCE</scope>
    <source>
        <strain evidence="4">CNM-CM8927</strain>
    </source>
</reference>
<keyword evidence="2" id="KW-0560">Oxidoreductase</keyword>
<dbReference type="EMBL" id="JAAAPU010000077">
    <property type="protein sequence ID" value="KAF4203555.1"/>
    <property type="molecule type" value="Genomic_DNA"/>
</dbReference>
<dbReference type="InterPro" id="IPR050857">
    <property type="entry name" value="D-2-hydroxyacid_DH"/>
</dbReference>
<dbReference type="AlphaFoldDB" id="A0AAN5YL02"/>
<protein>
    <submittedName>
        <fullName evidence="4">Uncharacterized protein</fullName>
    </submittedName>
</protein>
<comment type="caution">
    <text evidence="4">The sequence shown here is derived from an EMBL/GenBank/DDBJ whole genome shotgun (WGS) entry which is preliminary data.</text>
</comment>
<dbReference type="GO" id="GO:0016491">
    <property type="term" value="F:oxidoreductase activity"/>
    <property type="evidence" value="ECO:0007669"/>
    <property type="project" value="UniProtKB-KW"/>
</dbReference>
<evidence type="ECO:0000313" key="5">
    <source>
        <dbReference type="Proteomes" id="UP000649114"/>
    </source>
</evidence>
<evidence type="ECO:0000256" key="2">
    <source>
        <dbReference type="ARBA" id="ARBA00023002"/>
    </source>
</evidence>
<evidence type="ECO:0000256" key="1">
    <source>
        <dbReference type="ARBA" id="ARBA00005854"/>
    </source>
</evidence>
<sequence length="78" mass="8924">MSRIKFAVLDDYQNLATRHFAHLNSRVDISYFPDTLDPRDPAQQKQQIACLRPFDAILAMGERTPMARDTDAKPQSDC</sequence>
<keyword evidence="3" id="KW-0520">NAD</keyword>
<dbReference type="PANTHER" id="PTHR42789">
    <property type="entry name" value="D-ISOMER SPECIFIC 2-HYDROXYACID DEHYDROGENASE FAMILY PROTEIN (AFU_ORTHOLOGUE AFUA_6G10090)"/>
    <property type="match status" value="1"/>
</dbReference>
<comment type="similarity">
    <text evidence="1">Belongs to the D-isomer specific 2-hydroxyacid dehydrogenase family.</text>
</comment>
<name>A0AAN5YL02_ASPLE</name>
<dbReference type="PANTHER" id="PTHR42789:SF1">
    <property type="entry name" value="D-ISOMER SPECIFIC 2-HYDROXYACID DEHYDROGENASE FAMILY PROTEIN (AFU_ORTHOLOGUE AFUA_6G10090)"/>
    <property type="match status" value="1"/>
</dbReference>
<evidence type="ECO:0000256" key="3">
    <source>
        <dbReference type="ARBA" id="ARBA00023027"/>
    </source>
</evidence>
<accession>A0AAN5YL02</accession>